<organism evidence="1">
    <name type="scientific">viral metagenome</name>
    <dbReference type="NCBI Taxonomy" id="1070528"/>
    <lineage>
        <taxon>unclassified sequences</taxon>
        <taxon>metagenomes</taxon>
        <taxon>organismal metagenomes</taxon>
    </lineage>
</organism>
<protein>
    <submittedName>
        <fullName evidence="1">Uncharacterized protein</fullName>
    </submittedName>
</protein>
<dbReference type="EMBL" id="MN740459">
    <property type="protein sequence ID" value="QHU27528.1"/>
    <property type="molecule type" value="Genomic_DNA"/>
</dbReference>
<name>A0A6C0LCU3_9ZZZZ</name>
<dbReference type="AlphaFoldDB" id="A0A6C0LCU3"/>
<reference evidence="1" key="1">
    <citation type="journal article" date="2020" name="Nature">
        <title>Giant virus diversity and host interactions through global metagenomics.</title>
        <authorList>
            <person name="Schulz F."/>
            <person name="Roux S."/>
            <person name="Paez-Espino D."/>
            <person name="Jungbluth S."/>
            <person name="Walsh D.A."/>
            <person name="Denef V.J."/>
            <person name="McMahon K.D."/>
            <person name="Konstantinidis K.T."/>
            <person name="Eloe-Fadrosh E.A."/>
            <person name="Kyrpides N.C."/>
            <person name="Woyke T."/>
        </authorList>
    </citation>
    <scope>NUCLEOTIDE SEQUENCE</scope>
    <source>
        <strain evidence="1">GVMAG-M-3300027769-26</strain>
    </source>
</reference>
<proteinExistence type="predicted"/>
<sequence>MTEPSETSETSEKAYKYKIILTKPDNVIASDIYSKIKYITSRDRLVLILNTEKYIYNHIQLPFYEKKDIEEIIYHYGIQNAIQHYILNKKYYNVIREIVDNDESKIYIGIAFYILRECFEYRIINAEQ</sequence>
<accession>A0A6C0LCU3</accession>
<evidence type="ECO:0000313" key="1">
    <source>
        <dbReference type="EMBL" id="QHU27528.1"/>
    </source>
</evidence>